<name>A0A6J6WJ88_9ZZZZ</name>
<dbReference type="InterPro" id="IPR029903">
    <property type="entry name" value="RmlD-like-bd"/>
</dbReference>
<evidence type="ECO:0000259" key="1">
    <source>
        <dbReference type="Pfam" id="PF04321"/>
    </source>
</evidence>
<dbReference type="PANTHER" id="PTHR10491">
    <property type="entry name" value="DTDP-4-DEHYDRORHAMNOSE REDUCTASE"/>
    <property type="match status" value="1"/>
</dbReference>
<dbReference type="InterPro" id="IPR005913">
    <property type="entry name" value="dTDP_dehydrorham_reduct"/>
</dbReference>
<protein>
    <submittedName>
        <fullName evidence="2">Unannotated protein</fullName>
    </submittedName>
</protein>
<dbReference type="Pfam" id="PF04321">
    <property type="entry name" value="RmlD_sub_bind"/>
    <property type="match status" value="1"/>
</dbReference>
<reference evidence="2" key="1">
    <citation type="submission" date="2020-05" db="EMBL/GenBank/DDBJ databases">
        <authorList>
            <person name="Chiriac C."/>
            <person name="Salcher M."/>
            <person name="Ghai R."/>
            <person name="Kavagutti S V."/>
        </authorList>
    </citation>
    <scope>NUCLEOTIDE SEQUENCE</scope>
</reference>
<dbReference type="AlphaFoldDB" id="A0A6J6WJ88"/>
<dbReference type="CDD" id="cd05254">
    <property type="entry name" value="dTDP_HR_like_SDR_e"/>
    <property type="match status" value="1"/>
</dbReference>
<evidence type="ECO:0000313" key="2">
    <source>
        <dbReference type="EMBL" id="CAB4783383.1"/>
    </source>
</evidence>
<dbReference type="Gene3D" id="3.90.25.10">
    <property type="entry name" value="UDP-galactose 4-epimerase, domain 1"/>
    <property type="match status" value="1"/>
</dbReference>
<dbReference type="PANTHER" id="PTHR10491:SF4">
    <property type="entry name" value="METHIONINE ADENOSYLTRANSFERASE 2 SUBUNIT BETA"/>
    <property type="match status" value="1"/>
</dbReference>
<proteinExistence type="predicted"/>
<feature type="domain" description="RmlD-like substrate binding" evidence="1">
    <location>
        <begin position="3"/>
        <end position="297"/>
    </location>
</feature>
<organism evidence="2">
    <name type="scientific">freshwater metagenome</name>
    <dbReference type="NCBI Taxonomy" id="449393"/>
    <lineage>
        <taxon>unclassified sequences</taxon>
        <taxon>metagenomes</taxon>
        <taxon>ecological metagenomes</taxon>
    </lineage>
</organism>
<accession>A0A6J6WJ88</accession>
<dbReference type="SUPFAM" id="SSF51735">
    <property type="entry name" value="NAD(P)-binding Rossmann-fold domains"/>
    <property type="match status" value="1"/>
</dbReference>
<dbReference type="Gene3D" id="3.40.50.720">
    <property type="entry name" value="NAD(P)-binding Rossmann-like Domain"/>
    <property type="match status" value="1"/>
</dbReference>
<gene>
    <name evidence="2" type="ORF">UFOPK2958_00686</name>
</gene>
<dbReference type="EMBL" id="CAFAAB010000064">
    <property type="protein sequence ID" value="CAB4783383.1"/>
    <property type="molecule type" value="Genomic_DNA"/>
</dbReference>
<sequence length="300" mass="32085">MIKVLVTGAAGQVGQDLMDVLAGITPPGGDVSFQPDGVAVGTDEFSVMGLTHHDLDVTDSQAVHRTVGMVRPDIIIHLAAYTAVDKAESDVETCFAVNEVGTGNLSDAAFEFGARLIAVSTDYVYDGLKGDTYVETDATHPIGVYGRSKLAGELRCRPQDTIVRTSWVMGLRGRNVLHVIADRVARNEPVRFVTDQVGTPTFSADLARTLATFARQPLAGIWHVANRGTTSWFTVAETAARAFGAPEGFVTPIVTDELSPMPAAARPPRSDLSTQKWEAAGFQPMPEWTAGLSRFAAARN</sequence>
<dbReference type="InterPro" id="IPR036291">
    <property type="entry name" value="NAD(P)-bd_dom_sf"/>
</dbReference>
<dbReference type="NCBIfam" id="TIGR01214">
    <property type="entry name" value="rmlD"/>
    <property type="match status" value="1"/>
</dbReference>